<keyword evidence="1" id="KW-0472">Membrane</keyword>
<dbReference type="InterPro" id="IPR033280">
    <property type="entry name" value="Membrane_MLC1"/>
</dbReference>
<dbReference type="AlphaFoldDB" id="A0A974DCV0"/>
<feature type="transmembrane region" description="Helical" evidence="1">
    <location>
        <begin position="35"/>
        <end position="57"/>
    </location>
</feature>
<name>A0A974DCV0_XENLA</name>
<keyword evidence="1" id="KW-0812">Transmembrane</keyword>
<protein>
    <submittedName>
        <fullName evidence="2">Uncharacterized protein</fullName>
    </submittedName>
</protein>
<organism evidence="2 3">
    <name type="scientific">Xenopus laevis</name>
    <name type="common">African clawed frog</name>
    <dbReference type="NCBI Taxonomy" id="8355"/>
    <lineage>
        <taxon>Eukaryota</taxon>
        <taxon>Metazoa</taxon>
        <taxon>Chordata</taxon>
        <taxon>Craniata</taxon>
        <taxon>Vertebrata</taxon>
        <taxon>Euteleostomi</taxon>
        <taxon>Amphibia</taxon>
        <taxon>Batrachia</taxon>
        <taxon>Anura</taxon>
        <taxon>Pipoidea</taxon>
        <taxon>Pipidae</taxon>
        <taxon>Xenopodinae</taxon>
        <taxon>Xenopus</taxon>
        <taxon>Xenopus</taxon>
    </lineage>
</organism>
<proteinExistence type="predicted"/>
<dbReference type="PANTHER" id="PTHR17597:SF0">
    <property type="entry name" value="MEMBRANE PROTEIN MLC1"/>
    <property type="match status" value="1"/>
</dbReference>
<dbReference type="GO" id="GO:0005783">
    <property type="term" value="C:endoplasmic reticulum"/>
    <property type="evidence" value="ECO:0007669"/>
    <property type="project" value="TreeGrafter"/>
</dbReference>
<feature type="non-terminal residue" evidence="2">
    <location>
        <position position="68"/>
    </location>
</feature>
<gene>
    <name evidence="2" type="ORF">XELAEV_180177003mg</name>
</gene>
<evidence type="ECO:0000256" key="1">
    <source>
        <dbReference type="SAM" id="Phobius"/>
    </source>
</evidence>
<reference evidence="3" key="1">
    <citation type="journal article" date="2016" name="Nature">
        <title>Genome evolution in the allotetraploid frog Xenopus laevis.</title>
        <authorList>
            <person name="Session A.M."/>
            <person name="Uno Y."/>
            <person name="Kwon T."/>
            <person name="Chapman J.A."/>
            <person name="Toyoda A."/>
            <person name="Takahashi S."/>
            <person name="Fukui A."/>
            <person name="Hikosaka A."/>
            <person name="Suzuki A."/>
            <person name="Kondo M."/>
            <person name="van Heeringen S.J."/>
            <person name="Quigley I."/>
            <person name="Heinz S."/>
            <person name="Ogino H."/>
            <person name="Ochi H."/>
            <person name="Hellsten U."/>
            <person name="Lyons J.B."/>
            <person name="Simakov O."/>
            <person name="Putnam N."/>
            <person name="Stites J."/>
            <person name="Kuroki Y."/>
            <person name="Tanaka T."/>
            <person name="Michiue T."/>
            <person name="Watanabe M."/>
            <person name="Bogdanovic O."/>
            <person name="Lister R."/>
            <person name="Georgiou G."/>
            <person name="Paranjpe S.S."/>
            <person name="van Kruijsbergen I."/>
            <person name="Shu S."/>
            <person name="Carlson J."/>
            <person name="Kinoshita T."/>
            <person name="Ohta Y."/>
            <person name="Mawaribuchi S."/>
            <person name="Jenkins J."/>
            <person name="Grimwood J."/>
            <person name="Schmutz J."/>
            <person name="Mitros T."/>
            <person name="Mozaffari S.V."/>
            <person name="Suzuki Y."/>
            <person name="Haramoto Y."/>
            <person name="Yamamoto T.S."/>
            <person name="Takagi C."/>
            <person name="Heald R."/>
            <person name="Miller K."/>
            <person name="Haudenschild C."/>
            <person name="Kitzman J."/>
            <person name="Nakayama T."/>
            <person name="Izutsu Y."/>
            <person name="Robert J."/>
            <person name="Fortriede J."/>
            <person name="Burns K."/>
            <person name="Lotay V."/>
            <person name="Karimi K."/>
            <person name="Yasuoka Y."/>
            <person name="Dichmann D.S."/>
            <person name="Flajnik M.F."/>
            <person name="Houston D.W."/>
            <person name="Shendure J."/>
            <person name="DuPasquier L."/>
            <person name="Vize P.D."/>
            <person name="Zorn A.M."/>
            <person name="Ito M."/>
            <person name="Marcotte E.M."/>
            <person name="Wallingford J.B."/>
            <person name="Ito Y."/>
            <person name="Asashima M."/>
            <person name="Ueno N."/>
            <person name="Matsuda Y."/>
            <person name="Veenstra G.J."/>
            <person name="Fujiyama A."/>
            <person name="Harland R.M."/>
            <person name="Taira M."/>
            <person name="Rokhsar D.S."/>
        </authorList>
    </citation>
    <scope>NUCLEOTIDE SEQUENCE [LARGE SCALE GENOMIC DNA]</scope>
    <source>
        <strain evidence="3">J</strain>
    </source>
</reference>
<evidence type="ECO:0000313" key="2">
    <source>
        <dbReference type="EMBL" id="OCT89080.1"/>
    </source>
</evidence>
<keyword evidence="1" id="KW-1133">Transmembrane helix</keyword>
<accession>A0A974DCV0</accession>
<dbReference type="GO" id="GO:0005886">
    <property type="term" value="C:plasma membrane"/>
    <property type="evidence" value="ECO:0007669"/>
    <property type="project" value="TreeGrafter"/>
</dbReference>
<feature type="transmembrane region" description="Helical" evidence="1">
    <location>
        <begin position="6"/>
        <end position="28"/>
    </location>
</feature>
<dbReference type="PANTHER" id="PTHR17597">
    <property type="entry name" value="MEMBRANE PROTEIN MLC1"/>
    <property type="match status" value="1"/>
</dbReference>
<dbReference type="GO" id="GO:0047484">
    <property type="term" value="P:regulation of response to osmotic stress"/>
    <property type="evidence" value="ECO:0007669"/>
    <property type="project" value="TreeGrafter"/>
</dbReference>
<feature type="non-terminal residue" evidence="2">
    <location>
        <position position="1"/>
    </location>
</feature>
<evidence type="ECO:0000313" key="3">
    <source>
        <dbReference type="Proteomes" id="UP000694892"/>
    </source>
</evidence>
<dbReference type="EMBL" id="CM004470">
    <property type="protein sequence ID" value="OCT89080.1"/>
    <property type="molecule type" value="Genomic_DNA"/>
</dbReference>
<sequence length="68" mass="7729">MYHYQILFVSSFSITTTCLIWFGCKLAINPTAININFNLILLILMEILMATTVIISARSNVDCCKVQR</sequence>
<dbReference type="Proteomes" id="UP000694892">
    <property type="component" value="Chromosome 3L"/>
</dbReference>
<dbReference type="GO" id="GO:0031410">
    <property type="term" value="C:cytoplasmic vesicle"/>
    <property type="evidence" value="ECO:0007669"/>
    <property type="project" value="TreeGrafter"/>
</dbReference>